<dbReference type="PANTHER" id="PTHR48075">
    <property type="entry name" value="3-HYDROXYACYL-COA DEHYDROGENASE FAMILY PROTEIN"/>
    <property type="match status" value="1"/>
</dbReference>
<dbReference type="Pfam" id="PF02737">
    <property type="entry name" value="3HCDH_N"/>
    <property type="match status" value="1"/>
</dbReference>
<dbReference type="PROSITE" id="PS50089">
    <property type="entry name" value="ZF_RING_2"/>
    <property type="match status" value="1"/>
</dbReference>
<keyword evidence="1" id="KW-0862">Zinc</keyword>
<evidence type="ECO:0000256" key="2">
    <source>
        <dbReference type="SAM" id="MobiDB-lite"/>
    </source>
</evidence>
<evidence type="ECO:0000313" key="4">
    <source>
        <dbReference type="EMBL" id="CAD8482319.1"/>
    </source>
</evidence>
<name>A0A7S0EDY9_9EUKA</name>
<dbReference type="PANTHER" id="PTHR48075:SF5">
    <property type="entry name" value="3-HYDROXYBUTYRYL-COA DEHYDROGENASE"/>
    <property type="match status" value="1"/>
</dbReference>
<dbReference type="AlphaFoldDB" id="A0A7S0EDY9"/>
<gene>
    <name evidence="4" type="ORF">PANT1444_LOCUS7495</name>
</gene>
<protein>
    <recommendedName>
        <fullName evidence="3">RING-type domain-containing protein</fullName>
    </recommendedName>
</protein>
<feature type="region of interest" description="Disordered" evidence="2">
    <location>
        <begin position="235"/>
        <end position="300"/>
    </location>
</feature>
<reference evidence="4" key="1">
    <citation type="submission" date="2021-01" db="EMBL/GenBank/DDBJ databases">
        <authorList>
            <person name="Corre E."/>
            <person name="Pelletier E."/>
            <person name="Niang G."/>
            <person name="Scheremetjew M."/>
            <person name="Finn R."/>
            <person name="Kale V."/>
            <person name="Holt S."/>
            <person name="Cochrane G."/>
            <person name="Meng A."/>
            <person name="Brown T."/>
            <person name="Cohen L."/>
        </authorList>
    </citation>
    <scope>NUCLEOTIDE SEQUENCE</scope>
    <source>
        <strain evidence="4">CCMP1374</strain>
    </source>
</reference>
<dbReference type="SUPFAM" id="SSF57850">
    <property type="entry name" value="RING/U-box"/>
    <property type="match status" value="1"/>
</dbReference>
<dbReference type="InterPro" id="IPR006176">
    <property type="entry name" value="3-OHacyl-CoA_DH_NAD-bd"/>
</dbReference>
<dbReference type="GO" id="GO:0016491">
    <property type="term" value="F:oxidoreductase activity"/>
    <property type="evidence" value="ECO:0007669"/>
    <property type="project" value="TreeGrafter"/>
</dbReference>
<dbReference type="InterPro" id="IPR001841">
    <property type="entry name" value="Znf_RING"/>
</dbReference>
<evidence type="ECO:0000259" key="3">
    <source>
        <dbReference type="PROSITE" id="PS50089"/>
    </source>
</evidence>
<keyword evidence="1" id="KW-0863">Zinc-finger</keyword>
<dbReference type="GO" id="GO:0070403">
    <property type="term" value="F:NAD+ binding"/>
    <property type="evidence" value="ECO:0007669"/>
    <property type="project" value="InterPro"/>
</dbReference>
<evidence type="ECO:0000256" key="1">
    <source>
        <dbReference type="PROSITE-ProRule" id="PRU00175"/>
    </source>
</evidence>
<dbReference type="Pfam" id="PF13920">
    <property type="entry name" value="zf-C3HC4_3"/>
    <property type="match status" value="1"/>
</dbReference>
<organism evidence="4">
    <name type="scientific">Phaeocystis antarctica</name>
    <dbReference type="NCBI Taxonomy" id="33657"/>
    <lineage>
        <taxon>Eukaryota</taxon>
        <taxon>Haptista</taxon>
        <taxon>Haptophyta</taxon>
        <taxon>Prymnesiophyceae</taxon>
        <taxon>Phaeocystales</taxon>
        <taxon>Phaeocystaceae</taxon>
        <taxon>Phaeocystis</taxon>
    </lineage>
</organism>
<dbReference type="InterPro" id="IPR013083">
    <property type="entry name" value="Znf_RING/FYVE/PHD"/>
</dbReference>
<dbReference type="SUPFAM" id="SSF51735">
    <property type="entry name" value="NAD(P)-binding Rossmann-fold domains"/>
    <property type="match status" value="1"/>
</dbReference>
<dbReference type="EMBL" id="HBEP01013257">
    <property type="protein sequence ID" value="CAD8482319.1"/>
    <property type="molecule type" value="Transcribed_RNA"/>
</dbReference>
<dbReference type="Gene3D" id="3.30.40.10">
    <property type="entry name" value="Zinc/RING finger domain, C3HC4 (zinc finger)"/>
    <property type="match status" value="1"/>
</dbReference>
<accession>A0A7S0EDY9</accession>
<dbReference type="InterPro" id="IPR036291">
    <property type="entry name" value="NAD(P)-bd_dom_sf"/>
</dbReference>
<feature type="compositionally biased region" description="Low complexity" evidence="2">
    <location>
        <begin position="254"/>
        <end position="291"/>
    </location>
</feature>
<feature type="domain" description="RING-type" evidence="3">
    <location>
        <begin position="306"/>
        <end position="346"/>
    </location>
</feature>
<dbReference type="GO" id="GO:0006631">
    <property type="term" value="P:fatty acid metabolic process"/>
    <property type="evidence" value="ECO:0007669"/>
    <property type="project" value="InterPro"/>
</dbReference>
<dbReference type="Gene3D" id="3.40.50.720">
    <property type="entry name" value="NAD(P)-binding Rossmann-like Domain"/>
    <property type="match status" value="1"/>
</dbReference>
<dbReference type="GO" id="GO:0008270">
    <property type="term" value="F:zinc ion binding"/>
    <property type="evidence" value="ECO:0007669"/>
    <property type="project" value="UniProtKB-KW"/>
</dbReference>
<feature type="compositionally biased region" description="Polar residues" evidence="2">
    <location>
        <begin position="240"/>
        <end position="253"/>
    </location>
</feature>
<proteinExistence type="predicted"/>
<keyword evidence="1" id="KW-0479">Metal-binding</keyword>
<sequence>MARVHEKTEFSVSVIGCGRMGCAIAGEFVRRGCTVFLYDHTEYTRNRAFQTLRASLYDHVASGYLLKSDVEELIGRITLAHSLQEALEKSQVVIESVFEDLQLKKDLFNQMGEILKQRSVPADQMLLCSNTMNLSLADFTEDVCKEYRGCCIGMRFLHPVWFIDEVELADCDYTRRTTVNGAEKLLKQLFFQPFFYDNCYRRKLTLQEISTYQSRQMLRCPEPLKSLVPRRGFRRKNSLGAGSNSPGCCSPDQSSASSPVGSPSGPVGSAGEHVPVGSSSSSPHPESLLSEGGEGGEEHEDKEEPCAVCLDEPRSALLVPCGHMAMCTECSMRVLRGPRPICVVCRQPIEKVLRATLPP</sequence>